<dbReference type="RefSeq" id="WP_163627746.1">
    <property type="nucleotide sequence ID" value="NZ_JARFVB010000018.1"/>
</dbReference>
<keyword evidence="3" id="KW-1185">Reference proteome</keyword>
<sequence length="149" mass="16554">MKPIPMLLLSAALTLTGCNNPEKKSSPKPPAMADGGNKSIDMKKIKARNRTKELSCKLTTPELLQRKETVLKDLKEQVLMKKELEDGYAYQFPGTDKVLDQLSEFIKTERACCSFFIFGLSISGDKSEAWLELTGPEGAKDYVHSELGL</sequence>
<accession>A0ABT5Y3Y3</accession>
<feature type="region of interest" description="Disordered" evidence="1">
    <location>
        <begin position="18"/>
        <end position="50"/>
    </location>
</feature>
<dbReference type="EMBL" id="JARFVB010000018">
    <property type="protein sequence ID" value="MDF0718049.1"/>
    <property type="molecule type" value="Genomic_DNA"/>
</dbReference>
<evidence type="ECO:0008006" key="4">
    <source>
        <dbReference type="Google" id="ProtNLM"/>
    </source>
</evidence>
<evidence type="ECO:0000313" key="3">
    <source>
        <dbReference type="Proteomes" id="UP001221366"/>
    </source>
</evidence>
<protein>
    <recommendedName>
        <fullName evidence="4">Lipoprotein</fullName>
    </recommendedName>
</protein>
<comment type="caution">
    <text evidence="2">The sequence shown here is derived from an EMBL/GenBank/DDBJ whole genome shotgun (WGS) entry which is preliminary data.</text>
</comment>
<dbReference type="PROSITE" id="PS51257">
    <property type="entry name" value="PROKAR_LIPOPROTEIN"/>
    <property type="match status" value="1"/>
</dbReference>
<reference evidence="2 3" key="1">
    <citation type="submission" date="2023-03" db="EMBL/GenBank/DDBJ databases">
        <title>Muricauda XX sp. nov. and Muricauda XXX sp. nov., two novel species isolated from Okinawa Trough.</title>
        <authorList>
            <person name="Cao W."/>
            <person name="Deng X."/>
        </authorList>
    </citation>
    <scope>NUCLEOTIDE SEQUENCE [LARGE SCALE GENOMIC DNA]</scope>
    <source>
        <strain evidence="2 3">334s03</strain>
    </source>
</reference>
<proteinExistence type="predicted"/>
<gene>
    <name evidence="2" type="ORF">PY092_17935</name>
</gene>
<name>A0ABT5Y3Y3_9FLAO</name>
<organism evidence="2 3">
    <name type="scientific">Flagellimonas yonaguniensis</name>
    <dbReference type="NCBI Taxonomy" id="3031325"/>
    <lineage>
        <taxon>Bacteria</taxon>
        <taxon>Pseudomonadati</taxon>
        <taxon>Bacteroidota</taxon>
        <taxon>Flavobacteriia</taxon>
        <taxon>Flavobacteriales</taxon>
        <taxon>Flavobacteriaceae</taxon>
        <taxon>Flagellimonas</taxon>
    </lineage>
</organism>
<evidence type="ECO:0000313" key="2">
    <source>
        <dbReference type="EMBL" id="MDF0718049.1"/>
    </source>
</evidence>
<dbReference type="Proteomes" id="UP001221366">
    <property type="component" value="Unassembled WGS sequence"/>
</dbReference>
<feature type="compositionally biased region" description="Basic and acidic residues" evidence="1">
    <location>
        <begin position="40"/>
        <end position="50"/>
    </location>
</feature>
<evidence type="ECO:0000256" key="1">
    <source>
        <dbReference type="SAM" id="MobiDB-lite"/>
    </source>
</evidence>